<dbReference type="Proteomes" id="UP000011863">
    <property type="component" value="Chromosome"/>
</dbReference>
<organism evidence="2 3">
    <name type="scientific">Ilumatobacter coccineus (strain NBRC 103263 / KCTC 29153 / YM16-304)</name>
    <dbReference type="NCBI Taxonomy" id="1313172"/>
    <lineage>
        <taxon>Bacteria</taxon>
        <taxon>Bacillati</taxon>
        <taxon>Actinomycetota</taxon>
        <taxon>Acidimicrobiia</taxon>
        <taxon>Acidimicrobiales</taxon>
        <taxon>Ilumatobacteraceae</taxon>
        <taxon>Ilumatobacter</taxon>
    </lineage>
</organism>
<dbReference type="EMBL" id="AP012057">
    <property type="protein sequence ID" value="BAN00698.1"/>
    <property type="molecule type" value="Genomic_DNA"/>
</dbReference>
<reference evidence="2 3" key="1">
    <citation type="journal article" date="2013" name="Int. J. Syst. Evol. Microbiol.">
        <title>Ilumatobacter nonamiense sp. nov. and Ilumatobacter coccineum sp. nov., isolated from seashore sand.</title>
        <authorList>
            <person name="Matsumoto A."/>
            <person name="Kasai H."/>
            <person name="Matsuo Y."/>
            <person name="Shizuri Y."/>
            <person name="Ichikawa N."/>
            <person name="Fujita N."/>
            <person name="Omura S."/>
            <person name="Takahashi Y."/>
        </authorList>
    </citation>
    <scope>NUCLEOTIDE SEQUENCE [LARGE SCALE GENOMIC DNA]</scope>
    <source>
        <strain evidence="3">NBRC 103263 / KCTC 29153 / YM16-304</strain>
    </source>
</reference>
<protein>
    <submittedName>
        <fullName evidence="2">Uncharacterized protein</fullName>
    </submittedName>
</protein>
<evidence type="ECO:0000313" key="3">
    <source>
        <dbReference type="Proteomes" id="UP000011863"/>
    </source>
</evidence>
<evidence type="ECO:0000313" key="2">
    <source>
        <dbReference type="EMBL" id="BAN00698.1"/>
    </source>
</evidence>
<proteinExistence type="predicted"/>
<gene>
    <name evidence="2" type="ORF">YM304_03840</name>
</gene>
<name>A0A6C7E7X9_ILUCY</name>
<dbReference type="RefSeq" id="WP_015439946.1">
    <property type="nucleotide sequence ID" value="NC_020520.1"/>
</dbReference>
<feature type="coiled-coil region" evidence="1">
    <location>
        <begin position="11"/>
        <end position="38"/>
    </location>
</feature>
<dbReference type="AlphaFoldDB" id="A0A6C7E7X9"/>
<accession>A0A6C7E7X9</accession>
<keyword evidence="1" id="KW-0175">Coiled coil</keyword>
<sequence length="375" mass="38428">MSIIEDSSSPTSDAETRIAQLEATVERLARQLESHDTAAREAEPVDVDVPHGSRRNLFKLAAGAAAGGTALALAKSGGPVAAADTDAITAGEQTNSGDSGTKTTVLAYQNTSPPAYSFLTFDYNANIFTVRDNSEGFVIVGADNSSGYPAAVGGYANSTVANGLYGYTKNSGFGVVGYGGGSGSAGILARGARANLEFYNDGDAPSARTDIHTRGELVCDDNGDLWYCVESGTPGSWRKIAGAGTAGGFHPATPFRVYDSREEGSGGIAGSSDVTLSVKDGRDPESYAVTIPDAVPEGATAISANIVAINAVGNGFATVNPGGDTSVGAAALNWKEGQTIGNAGIFKINDTRDLTVLVRGITNIDFTVDITGYWL</sequence>
<evidence type="ECO:0000256" key="1">
    <source>
        <dbReference type="SAM" id="Coils"/>
    </source>
</evidence>
<dbReference type="KEGG" id="aym:YM304_03840"/>
<dbReference type="PROSITE" id="PS51318">
    <property type="entry name" value="TAT"/>
    <property type="match status" value="1"/>
</dbReference>
<dbReference type="InterPro" id="IPR006311">
    <property type="entry name" value="TAT_signal"/>
</dbReference>
<keyword evidence="3" id="KW-1185">Reference proteome</keyword>
<dbReference type="OrthoDB" id="4262433at2"/>